<name>A0A098LHD0_9BACT</name>
<dbReference type="STRING" id="153721.MYP_3610"/>
<sequence>MVLSVKRKNKNILIRNVVLATNIQDDSPEFISKLKASQEIFDFKIHLLYINPLISYESDHNIIQSRLRDYINRFQLKNCESIFEKI</sequence>
<gene>
    <name evidence="1" type="ORF">MYP_3610</name>
</gene>
<organism evidence="1 2">
    <name type="scientific">Sporocytophaga myxococcoides</name>
    <dbReference type="NCBI Taxonomy" id="153721"/>
    <lineage>
        <taxon>Bacteria</taxon>
        <taxon>Pseudomonadati</taxon>
        <taxon>Bacteroidota</taxon>
        <taxon>Cytophagia</taxon>
        <taxon>Cytophagales</taxon>
        <taxon>Cytophagaceae</taxon>
        <taxon>Sporocytophaga</taxon>
    </lineage>
</organism>
<comment type="caution">
    <text evidence="1">The sequence shown here is derived from an EMBL/GenBank/DDBJ whole genome shotgun (WGS) entry which is preliminary data.</text>
</comment>
<dbReference type="EMBL" id="BBLT01000007">
    <property type="protein sequence ID" value="GAL86381.1"/>
    <property type="molecule type" value="Genomic_DNA"/>
</dbReference>
<evidence type="ECO:0000313" key="2">
    <source>
        <dbReference type="Proteomes" id="UP000030185"/>
    </source>
</evidence>
<dbReference type="Proteomes" id="UP000030185">
    <property type="component" value="Unassembled WGS sequence"/>
</dbReference>
<evidence type="ECO:0000313" key="1">
    <source>
        <dbReference type="EMBL" id="GAL86381.1"/>
    </source>
</evidence>
<dbReference type="RefSeq" id="WP_045466117.1">
    <property type="nucleotide sequence ID" value="NZ_BBLT01000007.1"/>
</dbReference>
<keyword evidence="2" id="KW-1185">Reference proteome</keyword>
<dbReference type="AlphaFoldDB" id="A0A098LHD0"/>
<accession>A0A098LHD0</accession>
<reference evidence="1 2" key="1">
    <citation type="submission" date="2014-09" db="EMBL/GenBank/DDBJ databases">
        <title>Sporocytophaga myxococcoides PG-01 genome sequencing.</title>
        <authorList>
            <person name="Liu L."/>
            <person name="Gao P.J."/>
            <person name="Chen G.J."/>
            <person name="Wang L.S."/>
        </authorList>
    </citation>
    <scope>NUCLEOTIDE SEQUENCE [LARGE SCALE GENOMIC DNA]</scope>
    <source>
        <strain evidence="1 2">PG-01</strain>
    </source>
</reference>
<proteinExistence type="predicted"/>
<protein>
    <submittedName>
        <fullName evidence="1">Uncharacterized protein</fullName>
    </submittedName>
</protein>